<proteinExistence type="predicted"/>
<feature type="transmembrane region" description="Helical" evidence="1">
    <location>
        <begin position="72"/>
        <end position="93"/>
    </location>
</feature>
<evidence type="ECO:0000313" key="3">
    <source>
        <dbReference type="Proteomes" id="UP000235826"/>
    </source>
</evidence>
<dbReference type="KEGG" id="fek:C1H87_20570"/>
<protein>
    <submittedName>
        <fullName evidence="2">Uncharacterized protein</fullName>
    </submittedName>
</protein>
<gene>
    <name evidence="2" type="ORF">C1H87_20570</name>
</gene>
<feature type="transmembrane region" description="Helical" evidence="1">
    <location>
        <begin position="32"/>
        <end position="52"/>
    </location>
</feature>
<organism evidence="2 3">
    <name type="scientific">Flavivirga eckloniae</name>
    <dbReference type="NCBI Taxonomy" id="1803846"/>
    <lineage>
        <taxon>Bacteria</taxon>
        <taxon>Pseudomonadati</taxon>
        <taxon>Bacteroidota</taxon>
        <taxon>Flavobacteriia</taxon>
        <taxon>Flavobacteriales</taxon>
        <taxon>Flavobacteriaceae</taxon>
        <taxon>Flavivirga</taxon>
    </lineage>
</organism>
<dbReference type="AlphaFoldDB" id="A0A2K9PV78"/>
<dbReference type="EMBL" id="CP025791">
    <property type="protein sequence ID" value="AUP80975.1"/>
    <property type="molecule type" value="Genomic_DNA"/>
</dbReference>
<name>A0A2K9PV78_9FLAO</name>
<accession>A0A2K9PV78</accession>
<evidence type="ECO:0000256" key="1">
    <source>
        <dbReference type="SAM" id="Phobius"/>
    </source>
</evidence>
<keyword evidence="3" id="KW-1185">Reference proteome</keyword>
<sequence>MNQLFSIFVFYRPFVFWSFGFNIVFSFLKYNIIPILIAKLFLVVFIWTWFFMDVANSKQKLIFHKNLGISSFKLFALSFIIDLFLSIPFLLILKEFI</sequence>
<evidence type="ECO:0000313" key="2">
    <source>
        <dbReference type="EMBL" id="AUP80975.1"/>
    </source>
</evidence>
<keyword evidence="1" id="KW-0472">Membrane</keyword>
<keyword evidence="1" id="KW-1133">Transmembrane helix</keyword>
<feature type="transmembrane region" description="Helical" evidence="1">
    <location>
        <begin position="6"/>
        <end position="25"/>
    </location>
</feature>
<dbReference type="Proteomes" id="UP000235826">
    <property type="component" value="Chromosome"/>
</dbReference>
<keyword evidence="1" id="KW-0812">Transmembrane</keyword>
<reference evidence="2 3" key="1">
    <citation type="submission" date="2018-01" db="EMBL/GenBank/DDBJ databases">
        <title>Complete genome sequence of Flavivirga eckloniae ECD14 isolated from seaweed Ecklonia cava.</title>
        <authorList>
            <person name="Lee J.H."/>
            <person name="Baik K.S."/>
            <person name="Seong C.N."/>
        </authorList>
    </citation>
    <scope>NUCLEOTIDE SEQUENCE [LARGE SCALE GENOMIC DNA]</scope>
    <source>
        <strain evidence="2 3">ECD14</strain>
    </source>
</reference>